<dbReference type="Pfam" id="PF01757">
    <property type="entry name" value="Acyl_transf_3"/>
    <property type="match status" value="1"/>
</dbReference>
<dbReference type="InterPro" id="IPR002656">
    <property type="entry name" value="Acyl_transf_3_dom"/>
</dbReference>
<keyword evidence="1" id="KW-1133">Transmembrane helix</keyword>
<keyword evidence="1" id="KW-0812">Transmembrane</keyword>
<keyword evidence="1" id="KW-0472">Membrane</keyword>
<protein>
    <recommendedName>
        <fullName evidence="2">Acyltransferase 3 domain-containing protein</fullName>
    </recommendedName>
</protein>
<feature type="transmembrane region" description="Helical" evidence="1">
    <location>
        <begin position="58"/>
        <end position="78"/>
    </location>
</feature>
<organism evidence="3 4">
    <name type="scientific">Actinoplanes lobatus</name>
    <dbReference type="NCBI Taxonomy" id="113568"/>
    <lineage>
        <taxon>Bacteria</taxon>
        <taxon>Bacillati</taxon>
        <taxon>Actinomycetota</taxon>
        <taxon>Actinomycetes</taxon>
        <taxon>Micromonosporales</taxon>
        <taxon>Micromonosporaceae</taxon>
        <taxon>Actinoplanes</taxon>
    </lineage>
</organism>
<dbReference type="EMBL" id="BOMP01000032">
    <property type="protein sequence ID" value="GIE39260.1"/>
    <property type="molecule type" value="Genomic_DNA"/>
</dbReference>
<keyword evidence="4" id="KW-1185">Reference proteome</keyword>
<proteinExistence type="predicted"/>
<evidence type="ECO:0000256" key="1">
    <source>
        <dbReference type="SAM" id="Phobius"/>
    </source>
</evidence>
<accession>A0ABQ4AEC7</accession>
<feature type="transmembrane region" description="Helical" evidence="1">
    <location>
        <begin position="21"/>
        <end position="38"/>
    </location>
</feature>
<reference evidence="3 4" key="1">
    <citation type="submission" date="2021-01" db="EMBL/GenBank/DDBJ databases">
        <title>Whole genome shotgun sequence of Actinoplanes lobatus NBRC 12513.</title>
        <authorList>
            <person name="Komaki H."/>
            <person name="Tamura T."/>
        </authorList>
    </citation>
    <scope>NUCLEOTIDE SEQUENCE [LARGE SCALE GENOMIC DNA]</scope>
    <source>
        <strain evidence="3 4">NBRC 12513</strain>
    </source>
</reference>
<gene>
    <name evidence="3" type="ORF">Alo02nite_21580</name>
</gene>
<evidence type="ECO:0000313" key="3">
    <source>
        <dbReference type="EMBL" id="GIE39260.1"/>
    </source>
</evidence>
<name>A0ABQ4AEC7_9ACTN</name>
<feature type="domain" description="Acyltransferase 3" evidence="2">
    <location>
        <begin position="20"/>
        <end position="79"/>
    </location>
</feature>
<comment type="caution">
    <text evidence="3">The sequence shown here is derived from an EMBL/GenBank/DDBJ whole genome shotgun (WGS) entry which is preliminary data.</text>
</comment>
<evidence type="ECO:0000259" key="2">
    <source>
        <dbReference type="Pfam" id="PF01757"/>
    </source>
</evidence>
<sequence>MLMKGLRADPTAPLPKRLDSLTSLRFFAAFAVFTHHFTGLGGKTGFGRSEAIFPFSGIGAHGVTFFFVLSGFLMMWVFKPRESPGCSTGGGSAGSGRCTWWRCPWASTRSTSRRRWTSTGPA</sequence>
<evidence type="ECO:0000313" key="4">
    <source>
        <dbReference type="Proteomes" id="UP000631312"/>
    </source>
</evidence>
<dbReference type="Proteomes" id="UP000631312">
    <property type="component" value="Unassembled WGS sequence"/>
</dbReference>